<accession>A0A316EFS5</accession>
<dbReference type="Pfam" id="PF12904">
    <property type="entry name" value="Collagen_bind_2"/>
    <property type="match status" value="1"/>
</dbReference>
<name>A0A316EFS5_9BACT</name>
<feature type="domain" description="Putative collagen-binding" evidence="1">
    <location>
        <begin position="388"/>
        <end position="477"/>
    </location>
</feature>
<evidence type="ECO:0000313" key="3">
    <source>
        <dbReference type="EMBL" id="PWK27564.1"/>
    </source>
</evidence>
<dbReference type="InterPro" id="IPR025277">
    <property type="entry name" value="Apiosidase-like_cat_dom"/>
</dbReference>
<gene>
    <name evidence="3" type="ORF">LV89_01455</name>
</gene>
<dbReference type="SUPFAM" id="SSF51445">
    <property type="entry name" value="(Trans)glycosidases"/>
    <property type="match status" value="1"/>
</dbReference>
<dbReference type="InterPro" id="IPR017853">
    <property type="entry name" value="GH"/>
</dbReference>
<keyword evidence="4" id="KW-1185">Reference proteome</keyword>
<dbReference type="AlphaFoldDB" id="A0A316EFS5"/>
<dbReference type="InterPro" id="IPR024749">
    <property type="entry name" value="Collagen-bd_put"/>
</dbReference>
<evidence type="ECO:0000313" key="4">
    <source>
        <dbReference type="Proteomes" id="UP000245489"/>
    </source>
</evidence>
<organism evidence="3 4">
    <name type="scientific">Arcicella aurantiaca</name>
    <dbReference type="NCBI Taxonomy" id="591202"/>
    <lineage>
        <taxon>Bacteria</taxon>
        <taxon>Pseudomonadati</taxon>
        <taxon>Bacteroidota</taxon>
        <taxon>Cytophagia</taxon>
        <taxon>Cytophagales</taxon>
        <taxon>Flectobacillaceae</taxon>
        <taxon>Arcicella</taxon>
    </lineage>
</organism>
<sequence>MKIEYRLKSVLLKKTFNMTNKIITIFLLGMLILSKNTYAQTLPDLKVSANKRFLQTADGKPFFWLGDTGWLLFSKLTREEAIQYLDDRKAKGFNVIQAMGLHTLNVVNMYGDSALVGKNIAKPKITDGDSFTDEAQYDFWNHVDFVIEQAEKRGIYIGFVPIWGGNVKSGRVSESQARIYAEFLAKRFAKHSNIIWLNGGDIKGSESINIWNVIGNTLREIDKKHLITFHPRGRSSSSEWFHNEKWMDFNMVQSGHRTYAQDTSANEKLHYGEDNWKYINRDYKLRPVLPTIDGEPSYEGIPHGLHDVTQPRWTAAEVRRYGYWSVFAGAFGYTYGQNSVMQMFRTLTNEDTSFGPLEIWSEGMKAEGSGQMQFMKSLLLSKPFFERIPDQSLVAKQGEKYNYILATRGKKYAFLYTYTGRNFTVNLGKIEGNVLKATWYNPRNGEKTIIGSFPNKGTKEFNPPAEPKDGNDWVLILSSNQ</sequence>
<evidence type="ECO:0000259" key="2">
    <source>
        <dbReference type="Pfam" id="PF13204"/>
    </source>
</evidence>
<dbReference type="PANTHER" id="PTHR37836:SF3">
    <property type="entry name" value="ENDOGLUCANASE"/>
    <property type="match status" value="1"/>
</dbReference>
<comment type="caution">
    <text evidence="3">The sequence shown here is derived from an EMBL/GenBank/DDBJ whole genome shotgun (WGS) entry which is preliminary data.</text>
</comment>
<dbReference type="Proteomes" id="UP000245489">
    <property type="component" value="Unassembled WGS sequence"/>
</dbReference>
<feature type="domain" description="Apiosidase-like catalytic" evidence="2">
    <location>
        <begin position="48"/>
        <end position="386"/>
    </location>
</feature>
<dbReference type="Pfam" id="PF13204">
    <property type="entry name" value="Apiosidase"/>
    <property type="match status" value="1"/>
</dbReference>
<dbReference type="PANTHER" id="PTHR37836">
    <property type="entry name" value="LMO1036 PROTEIN"/>
    <property type="match status" value="1"/>
</dbReference>
<dbReference type="Gene3D" id="3.20.20.80">
    <property type="entry name" value="Glycosidases"/>
    <property type="match status" value="1"/>
</dbReference>
<proteinExistence type="predicted"/>
<evidence type="ECO:0000259" key="1">
    <source>
        <dbReference type="Pfam" id="PF12904"/>
    </source>
</evidence>
<protein>
    <submittedName>
        <fullName evidence="3">Collagenase-like protein with putative collagen-binding domain</fullName>
    </submittedName>
</protein>
<reference evidence="3 4" key="1">
    <citation type="submission" date="2018-05" db="EMBL/GenBank/DDBJ databases">
        <title>Genomic Encyclopedia of Archaeal and Bacterial Type Strains, Phase II (KMG-II): from individual species to whole genera.</title>
        <authorList>
            <person name="Goeker M."/>
        </authorList>
    </citation>
    <scope>NUCLEOTIDE SEQUENCE [LARGE SCALE GENOMIC DNA]</scope>
    <source>
        <strain evidence="3 4">DSM 22214</strain>
    </source>
</reference>
<dbReference type="EMBL" id="QGGO01000006">
    <property type="protein sequence ID" value="PWK27564.1"/>
    <property type="molecule type" value="Genomic_DNA"/>
</dbReference>